<dbReference type="GO" id="GO:0005524">
    <property type="term" value="F:ATP binding"/>
    <property type="evidence" value="ECO:0007669"/>
    <property type="project" value="UniProtKB-UniRule"/>
</dbReference>
<sequence>MTTVVAESVAQLSVFSDPAAVAVVGASADPAKWGYWLASGALTGTHRRRVHLVNRRTDTLLGHRCHPSLSALPEVPDLVALCVPAPFVSDVVDEALALGVRGFLGITSGIPAEADLAARIRSAGARLVGTNSLGIYDSATDLSLAWGRFTPGPLAIVSQSGQLGSELATLGARHGVGVSRFVSIGNQSDVTAAELLADLGNHDPTRVIALYLESFSDGESLFRTLRALRDTGRPTLLLTVGASAASTRLARSHTGSLTSATDVVDAACRAAGVLRVHTPDELITVARAFLSTTVPAGNRVAIVGDSGGQCAIAADVTSASALTVPDLSPTLTETVAAQLPPGAASSNPVDLAGAGEQDLGSYASVVEELLRADESDAVVLTGYFGCYARDAPSLAEREAAVAERIGRMSAETGKPVVVHTMAPESSTAQALWQHGVPVYDTIDSAVRALSGLSRLRPPRPSNAPPSEPVPHGRLGTGYWPARELLTALGVTFPEGGVVRTAEEASELAGRLRAPFVLKASWLEHKSESGGVVVGIDGPERLLRTFHDMHARLGDGEYVLEEQDTRQDVVEILVGGRRDPDLGPVIVVGAGGTETEVLQDITLEAAPVDPGAALAMLERLRCMPLLRGWRGRPAVSVDGLVEVITAVSRLISERPDIAEVELNPVRVAPGGALTVDALVVAADPSPAP</sequence>
<dbReference type="Pfam" id="PF19045">
    <property type="entry name" value="Ligase_CoA_2"/>
    <property type="match status" value="1"/>
</dbReference>
<dbReference type="Proteomes" id="UP000002212">
    <property type="component" value="Chromosome"/>
</dbReference>
<dbReference type="OrthoDB" id="190266at2"/>
<dbReference type="PANTHER" id="PTHR43334">
    <property type="entry name" value="ACETATE--COA LIGASE [ADP-FORMING]"/>
    <property type="match status" value="1"/>
</dbReference>
<evidence type="ECO:0000313" key="8">
    <source>
        <dbReference type="Proteomes" id="UP000002212"/>
    </source>
</evidence>
<dbReference type="STRING" id="632772.ROP_57820"/>
<dbReference type="EMBL" id="AP011115">
    <property type="protein sequence ID" value="BAH54029.1"/>
    <property type="molecule type" value="Genomic_DNA"/>
</dbReference>
<evidence type="ECO:0000256" key="2">
    <source>
        <dbReference type="ARBA" id="ARBA00022741"/>
    </source>
</evidence>
<keyword evidence="3 4" id="KW-0067">ATP-binding</keyword>
<dbReference type="InterPro" id="IPR043938">
    <property type="entry name" value="Ligase_CoA_dom"/>
</dbReference>
<gene>
    <name evidence="7" type="ordered locus">ROP_57820</name>
</gene>
<dbReference type="Pfam" id="PF13607">
    <property type="entry name" value="Succ_CoA_lig"/>
    <property type="match status" value="1"/>
</dbReference>
<evidence type="ECO:0000256" key="5">
    <source>
        <dbReference type="SAM" id="MobiDB-lite"/>
    </source>
</evidence>
<accession>C1AY34</accession>
<dbReference type="GO" id="GO:0046872">
    <property type="term" value="F:metal ion binding"/>
    <property type="evidence" value="ECO:0007669"/>
    <property type="project" value="InterPro"/>
</dbReference>
<dbReference type="InterPro" id="IPR011761">
    <property type="entry name" value="ATP-grasp"/>
</dbReference>
<organism evidence="7 8">
    <name type="scientific">Rhodococcus opacus (strain B4)</name>
    <dbReference type="NCBI Taxonomy" id="632772"/>
    <lineage>
        <taxon>Bacteria</taxon>
        <taxon>Bacillati</taxon>
        <taxon>Actinomycetota</taxon>
        <taxon>Actinomycetes</taxon>
        <taxon>Mycobacteriales</taxon>
        <taxon>Nocardiaceae</taxon>
        <taxon>Rhodococcus</taxon>
    </lineage>
</organism>
<dbReference type="InterPro" id="IPR003781">
    <property type="entry name" value="CoA-bd"/>
</dbReference>
<dbReference type="SMART" id="SM00881">
    <property type="entry name" value="CoA_binding"/>
    <property type="match status" value="1"/>
</dbReference>
<evidence type="ECO:0000259" key="6">
    <source>
        <dbReference type="PROSITE" id="PS50975"/>
    </source>
</evidence>
<protein>
    <submittedName>
        <fullName evidence="7">Putative acyl-CoA synthetase</fullName>
        <ecNumber evidence="7">6.2.1.-</ecNumber>
    </submittedName>
</protein>
<dbReference type="RefSeq" id="WP_015889523.1">
    <property type="nucleotide sequence ID" value="NC_012522.1"/>
</dbReference>
<proteinExistence type="predicted"/>
<dbReference type="PROSITE" id="PS50975">
    <property type="entry name" value="ATP_GRASP"/>
    <property type="match status" value="1"/>
</dbReference>
<dbReference type="AlphaFoldDB" id="C1AY34"/>
<evidence type="ECO:0000256" key="4">
    <source>
        <dbReference type="PROSITE-ProRule" id="PRU00409"/>
    </source>
</evidence>
<dbReference type="Gene3D" id="3.30.470.20">
    <property type="entry name" value="ATP-grasp fold, B domain"/>
    <property type="match status" value="1"/>
</dbReference>
<dbReference type="InterPro" id="IPR032875">
    <property type="entry name" value="Succ_CoA_lig_flav_dom"/>
</dbReference>
<dbReference type="Gene3D" id="3.40.50.261">
    <property type="entry name" value="Succinyl-CoA synthetase domains"/>
    <property type="match status" value="2"/>
</dbReference>
<dbReference type="Pfam" id="PF13549">
    <property type="entry name" value="ATP-grasp_5"/>
    <property type="match status" value="1"/>
</dbReference>
<dbReference type="InterPro" id="IPR036291">
    <property type="entry name" value="NAD(P)-bd_dom_sf"/>
</dbReference>
<feature type="domain" description="ATP-grasp" evidence="6">
    <location>
        <begin position="482"/>
        <end position="533"/>
    </location>
</feature>
<evidence type="ECO:0000256" key="1">
    <source>
        <dbReference type="ARBA" id="ARBA00022598"/>
    </source>
</evidence>
<dbReference type="InterPro" id="IPR016102">
    <property type="entry name" value="Succinyl-CoA_synth-like"/>
</dbReference>
<dbReference type="GO" id="GO:0043758">
    <property type="term" value="F:acetate-CoA ligase (ADP-forming) activity"/>
    <property type="evidence" value="ECO:0007669"/>
    <property type="project" value="InterPro"/>
</dbReference>
<dbReference type="Gene3D" id="3.40.50.720">
    <property type="entry name" value="NAD(P)-binding Rossmann-like Domain"/>
    <property type="match status" value="1"/>
</dbReference>
<dbReference type="EC" id="6.2.1.-" evidence="7"/>
<reference evidence="7 8" key="1">
    <citation type="submission" date="2009-03" db="EMBL/GenBank/DDBJ databases">
        <title>Comparison of the complete genome sequences of Rhodococcus erythropolis PR4 and Rhodococcus opacus B4.</title>
        <authorList>
            <person name="Takarada H."/>
            <person name="Sekine M."/>
            <person name="Hosoyama A."/>
            <person name="Yamada R."/>
            <person name="Fujisawa T."/>
            <person name="Omata S."/>
            <person name="Shimizu A."/>
            <person name="Tsukatani N."/>
            <person name="Tanikawa S."/>
            <person name="Fujita N."/>
            <person name="Harayama S."/>
        </authorList>
    </citation>
    <scope>NUCLEOTIDE SEQUENCE [LARGE SCALE GENOMIC DNA]</scope>
    <source>
        <strain evidence="7 8">B4</strain>
    </source>
</reference>
<dbReference type="InterPro" id="IPR013815">
    <property type="entry name" value="ATP_grasp_subdomain_1"/>
</dbReference>
<feature type="compositionally biased region" description="Pro residues" evidence="5">
    <location>
        <begin position="458"/>
        <end position="468"/>
    </location>
</feature>
<dbReference type="HOGENOM" id="CLU_007415_3_1_11"/>
<dbReference type="SUPFAM" id="SSF56059">
    <property type="entry name" value="Glutathione synthetase ATP-binding domain-like"/>
    <property type="match status" value="1"/>
</dbReference>
<dbReference type="Pfam" id="PF13380">
    <property type="entry name" value="CoA_binding_2"/>
    <property type="match status" value="1"/>
</dbReference>
<dbReference type="SUPFAM" id="SSF52210">
    <property type="entry name" value="Succinyl-CoA synthetase domains"/>
    <property type="match status" value="2"/>
</dbReference>
<dbReference type="KEGG" id="rop:ROP_57820"/>
<evidence type="ECO:0000313" key="7">
    <source>
        <dbReference type="EMBL" id="BAH54029.1"/>
    </source>
</evidence>
<keyword evidence="2 4" id="KW-0547">Nucleotide-binding</keyword>
<dbReference type="InterPro" id="IPR051538">
    <property type="entry name" value="Acyl-CoA_Synth/Transferase"/>
</dbReference>
<name>C1AY34_RHOOB</name>
<feature type="region of interest" description="Disordered" evidence="5">
    <location>
        <begin position="453"/>
        <end position="472"/>
    </location>
</feature>
<dbReference type="SUPFAM" id="SSF51735">
    <property type="entry name" value="NAD(P)-binding Rossmann-fold domains"/>
    <property type="match status" value="1"/>
</dbReference>
<dbReference type="Gene3D" id="3.30.1490.20">
    <property type="entry name" value="ATP-grasp fold, A domain"/>
    <property type="match status" value="1"/>
</dbReference>
<keyword evidence="1 7" id="KW-0436">Ligase</keyword>
<evidence type="ECO:0000256" key="3">
    <source>
        <dbReference type="ARBA" id="ARBA00022840"/>
    </source>
</evidence>
<dbReference type="PANTHER" id="PTHR43334:SF1">
    <property type="entry name" value="3-HYDROXYPROPIONATE--COA LIGASE [ADP-FORMING]"/>
    <property type="match status" value="1"/>
</dbReference>
<dbReference type="PATRIC" id="fig|632772.20.peg.6039"/>